<dbReference type="GO" id="GO:0016020">
    <property type="term" value="C:membrane"/>
    <property type="evidence" value="ECO:0007669"/>
    <property type="project" value="TreeGrafter"/>
</dbReference>
<dbReference type="PROSITE" id="PS00137">
    <property type="entry name" value="SUBTILASE_HIS"/>
    <property type="match status" value="1"/>
</dbReference>
<feature type="active site" description="Charge relay system" evidence="7 8">
    <location>
        <position position="253"/>
    </location>
</feature>
<sequence length="902" mass="91360">MVASTNPLYTQQWHFNLIGDIEAIWADYTGSGVTVGVYDDGTEAAHEDLDGNYDSTLHYMGLGADDGQPNSAADGHGTSVAGIIAAENNSLGGVGVAFNVTIAGVDLLNDVFAQGNDVNNDALRFMETFDITNNSWGYTPTYEQFLNLSDPGSVAGQEGAAFAHAAENGRGGLGTIILKAAGNDTLNAQGEGHNSLHQVITVAAAGQSGEIANYSNWGANLLITAPAASVTTDLEGSGGYSPDNYTDTFGGTSAATPVVSGVVALMLQANPDLGWRDVQNILAISAAHTGSAYGGSGSGSEVGDWLANGAGNWNGGGMSFHHSYGFGMVDAFAAVRMAEVWDLLYADAATSANLEVLTASYSGAPVAITDNSTASVTLSVTEGVIIEHIYVTIEGSHTYMGDLTIQLESPTGEIFDLFLNELGNNDLNGTWVFGVSGALGVSSVGDWTIHITDNANFDEGSLTGVELEFRGADATTDTVHHITGDFTDYLAQEAGRGTIEDSDGGTDWLNMAALTDAIAVTLASGAAITVGGTQWASIGSGLIENIATGDGNDTVTGLGDDNHIVTGRGNDRIDAGAGDDTIDAAQDDDLVLAGAGNDSVDAGGGADTVDGGAGNDSIFGDWGADSLTGGAGNDTLIGDSAFDTLEGGDGNDSLVGGTGADRLDGDGDNDTLLSNTGVDTVFGGAGDDWISSGNGADIIDGGEGDDFAIGRTGTDSINGGAGNDSLYGSAGIDTITGGTGDDYVSAGSAWDLVFGNSGNDTLEGNFGSDFVSGGEGNDSILGGTGDDTLAGGDGSDTILGNQGRDVIDGGTGNDLLRGGTLADEFHFGVNGGTDTIQDFENFQDALHLDASLVGGRTDGQDIVDTYATVVGSDTVFTLDDGTTIILEGETDLTLLYDNVFVV</sequence>
<dbReference type="InterPro" id="IPR011049">
    <property type="entry name" value="Serralysin-like_metalloprot_C"/>
</dbReference>
<evidence type="ECO:0000256" key="2">
    <source>
        <dbReference type="ARBA" id="ARBA00022670"/>
    </source>
</evidence>
<dbReference type="Pfam" id="PF00082">
    <property type="entry name" value="Peptidase_S8"/>
    <property type="match status" value="1"/>
</dbReference>
<dbReference type="Gene3D" id="2.60.120.260">
    <property type="entry name" value="Galactose-binding domain-like"/>
    <property type="match status" value="1"/>
</dbReference>
<dbReference type="PROSITE" id="PS00330">
    <property type="entry name" value="HEMOLYSIN_CALCIUM"/>
    <property type="match status" value="3"/>
</dbReference>
<feature type="active site" description="Charge relay system" evidence="7 8">
    <location>
        <position position="39"/>
    </location>
</feature>
<dbReference type="SUPFAM" id="SSF51120">
    <property type="entry name" value="beta-Roll"/>
    <property type="match status" value="3"/>
</dbReference>
<dbReference type="SUPFAM" id="SSF52743">
    <property type="entry name" value="Subtilisin-like"/>
    <property type="match status" value="1"/>
</dbReference>
<dbReference type="GO" id="GO:0005509">
    <property type="term" value="F:calcium ion binding"/>
    <property type="evidence" value="ECO:0007669"/>
    <property type="project" value="InterPro"/>
</dbReference>
<evidence type="ECO:0000256" key="3">
    <source>
        <dbReference type="ARBA" id="ARBA00022729"/>
    </source>
</evidence>
<evidence type="ECO:0000256" key="7">
    <source>
        <dbReference type="PIRSR" id="PIRSR615500-1"/>
    </source>
</evidence>
<dbReference type="GO" id="GO:0012505">
    <property type="term" value="C:endomembrane system"/>
    <property type="evidence" value="ECO:0007669"/>
    <property type="project" value="UniProtKB-ARBA"/>
</dbReference>
<dbReference type="InterPro" id="IPR015500">
    <property type="entry name" value="Peptidase_S8_subtilisin-rel"/>
</dbReference>
<keyword evidence="3" id="KW-0732">Signal</keyword>
<name>A0A975WEY1_9RHOB</name>
<keyword evidence="2 8" id="KW-0645">Protease</keyword>
<dbReference type="Pfam" id="PF01483">
    <property type="entry name" value="P_proprotein"/>
    <property type="match status" value="1"/>
</dbReference>
<dbReference type="EMBL" id="FNYY01000029">
    <property type="protein sequence ID" value="SEK09365.1"/>
    <property type="molecule type" value="Genomic_DNA"/>
</dbReference>
<evidence type="ECO:0000256" key="5">
    <source>
        <dbReference type="ARBA" id="ARBA00022825"/>
    </source>
</evidence>
<keyword evidence="6" id="KW-0106">Calcium</keyword>
<evidence type="ECO:0000259" key="9">
    <source>
        <dbReference type="PROSITE" id="PS51829"/>
    </source>
</evidence>
<dbReference type="Gene3D" id="3.40.50.200">
    <property type="entry name" value="Peptidase S8/S53 domain"/>
    <property type="match status" value="1"/>
</dbReference>
<accession>A0A975WEY1</accession>
<dbReference type="InterPro" id="IPR018511">
    <property type="entry name" value="Hemolysin-typ_Ca-bd_CS"/>
</dbReference>
<dbReference type="InterPro" id="IPR008979">
    <property type="entry name" value="Galactose-bd-like_sf"/>
</dbReference>
<keyword evidence="5 8" id="KW-0720">Serine protease</keyword>
<evidence type="ECO:0000256" key="6">
    <source>
        <dbReference type="ARBA" id="ARBA00022837"/>
    </source>
</evidence>
<evidence type="ECO:0000256" key="1">
    <source>
        <dbReference type="ARBA" id="ARBA00005325"/>
    </source>
</evidence>
<dbReference type="GO" id="GO:0004252">
    <property type="term" value="F:serine-type endopeptidase activity"/>
    <property type="evidence" value="ECO:0007669"/>
    <property type="project" value="UniProtKB-UniRule"/>
</dbReference>
<dbReference type="PRINTS" id="PR00313">
    <property type="entry name" value="CABNDNGRPT"/>
</dbReference>
<evidence type="ECO:0000313" key="11">
    <source>
        <dbReference type="Proteomes" id="UP000182932"/>
    </source>
</evidence>
<dbReference type="PROSITE" id="PS51892">
    <property type="entry name" value="SUBTILASE"/>
    <property type="match status" value="1"/>
</dbReference>
<dbReference type="Pfam" id="PF00353">
    <property type="entry name" value="HemolysinCabind"/>
    <property type="match status" value="7"/>
</dbReference>
<dbReference type="InterPro" id="IPR023828">
    <property type="entry name" value="Peptidase_S8_Ser-AS"/>
</dbReference>
<dbReference type="Gene3D" id="2.150.10.10">
    <property type="entry name" value="Serralysin-like metalloprotease, C-terminal"/>
    <property type="match status" value="4"/>
</dbReference>
<comment type="caution">
    <text evidence="10">The sequence shown here is derived from an EMBL/GenBank/DDBJ whole genome shotgun (WGS) entry which is preliminary data.</text>
</comment>
<keyword evidence="11" id="KW-1185">Reference proteome</keyword>
<gene>
    <name evidence="10" type="ORF">SAMN04487940_12931</name>
</gene>
<comment type="similarity">
    <text evidence="1">Belongs to the peptidase S8 family. Furin subfamily.</text>
</comment>
<dbReference type="PROSITE" id="PS51829">
    <property type="entry name" value="P_HOMO_B"/>
    <property type="match status" value="1"/>
</dbReference>
<evidence type="ECO:0000256" key="4">
    <source>
        <dbReference type="ARBA" id="ARBA00022801"/>
    </source>
</evidence>
<feature type="active site" description="Charge relay system" evidence="7 8">
    <location>
        <position position="76"/>
    </location>
</feature>
<keyword evidence="4 8" id="KW-0378">Hydrolase</keyword>
<dbReference type="InterPro" id="IPR036852">
    <property type="entry name" value="Peptidase_S8/S53_dom_sf"/>
</dbReference>
<protein>
    <submittedName>
        <fullName evidence="10">Regulatory P domain of the subtilisin-like proprotein convertase</fullName>
    </submittedName>
</protein>
<evidence type="ECO:0000313" key="10">
    <source>
        <dbReference type="EMBL" id="SEK09365.1"/>
    </source>
</evidence>
<dbReference type="SUPFAM" id="SSF49785">
    <property type="entry name" value="Galactose-binding domain-like"/>
    <property type="match status" value="1"/>
</dbReference>
<dbReference type="InterPro" id="IPR000209">
    <property type="entry name" value="Peptidase_S8/S53_dom"/>
</dbReference>
<dbReference type="GO" id="GO:0016485">
    <property type="term" value="P:protein processing"/>
    <property type="evidence" value="ECO:0007669"/>
    <property type="project" value="TreeGrafter"/>
</dbReference>
<dbReference type="RefSeq" id="WP_074839916.1">
    <property type="nucleotide sequence ID" value="NZ_FNYY01000029.1"/>
</dbReference>
<dbReference type="PROSITE" id="PS00138">
    <property type="entry name" value="SUBTILASE_SER"/>
    <property type="match status" value="1"/>
</dbReference>
<proteinExistence type="inferred from homology"/>
<dbReference type="CDD" id="cd04059">
    <property type="entry name" value="Peptidases_S8_Protein_convertases_Kexins_Furin-like"/>
    <property type="match status" value="1"/>
</dbReference>
<dbReference type="AlphaFoldDB" id="A0A975WEY1"/>
<dbReference type="GeneID" id="80820912"/>
<dbReference type="InterPro" id="IPR034182">
    <property type="entry name" value="Kexin/furin"/>
</dbReference>
<organism evidence="10 11">
    <name type="scientific">Marinovum algicola</name>
    <dbReference type="NCBI Taxonomy" id="42444"/>
    <lineage>
        <taxon>Bacteria</taxon>
        <taxon>Pseudomonadati</taxon>
        <taxon>Pseudomonadota</taxon>
        <taxon>Alphaproteobacteria</taxon>
        <taxon>Rhodobacterales</taxon>
        <taxon>Roseobacteraceae</taxon>
        <taxon>Marinovum</taxon>
    </lineage>
</organism>
<dbReference type="GO" id="GO:0005737">
    <property type="term" value="C:cytoplasm"/>
    <property type="evidence" value="ECO:0007669"/>
    <property type="project" value="UniProtKB-ARBA"/>
</dbReference>
<reference evidence="10 11" key="1">
    <citation type="submission" date="2016-10" db="EMBL/GenBank/DDBJ databases">
        <authorList>
            <person name="Varghese N."/>
            <person name="Submissions S."/>
        </authorList>
    </citation>
    <scope>NUCLEOTIDE SEQUENCE [LARGE SCALE GENOMIC DNA]</scope>
    <source>
        <strain evidence="10 11">FF3</strain>
    </source>
</reference>
<dbReference type="InterPro" id="IPR001343">
    <property type="entry name" value="Hemolysn_Ca-bd"/>
</dbReference>
<evidence type="ECO:0000256" key="8">
    <source>
        <dbReference type="PROSITE-ProRule" id="PRU01240"/>
    </source>
</evidence>
<dbReference type="PANTHER" id="PTHR42884">
    <property type="entry name" value="PROPROTEIN CONVERTASE SUBTILISIN/KEXIN-RELATED"/>
    <property type="match status" value="1"/>
</dbReference>
<dbReference type="PRINTS" id="PR00723">
    <property type="entry name" value="SUBTILISIN"/>
</dbReference>
<dbReference type="InterPro" id="IPR022398">
    <property type="entry name" value="Peptidase_S8_His-AS"/>
</dbReference>
<feature type="domain" description="P/Homo B" evidence="9">
    <location>
        <begin position="350"/>
        <end position="475"/>
    </location>
</feature>
<dbReference type="InterPro" id="IPR002884">
    <property type="entry name" value="P_dom"/>
</dbReference>
<dbReference type="PANTHER" id="PTHR42884:SF14">
    <property type="entry name" value="NEUROENDOCRINE CONVERTASE 1"/>
    <property type="match status" value="1"/>
</dbReference>
<dbReference type="Proteomes" id="UP000182932">
    <property type="component" value="Unassembled WGS sequence"/>
</dbReference>